<evidence type="ECO:0000256" key="1">
    <source>
        <dbReference type="ARBA" id="ARBA00023125"/>
    </source>
</evidence>
<dbReference type="InterPro" id="IPR023772">
    <property type="entry name" value="DNA-bd_HTH_TetR-type_CS"/>
</dbReference>
<dbReference type="PROSITE" id="PS01081">
    <property type="entry name" value="HTH_TETR_1"/>
    <property type="match status" value="1"/>
</dbReference>
<dbReference type="PANTHER" id="PTHR43479">
    <property type="entry name" value="ACREF/ENVCD OPERON REPRESSOR-RELATED"/>
    <property type="match status" value="1"/>
</dbReference>
<dbReference type="PROSITE" id="PS50977">
    <property type="entry name" value="HTH_TETR_2"/>
    <property type="match status" value="1"/>
</dbReference>
<dbReference type="EMBL" id="CP018235">
    <property type="protein sequence ID" value="API57533.1"/>
    <property type="molecule type" value="Genomic_DNA"/>
</dbReference>
<dbReference type="InterPro" id="IPR049484">
    <property type="entry name" value="Rv0078-like_C"/>
</dbReference>
<accession>A0A1B1CPF9</accession>
<geneLocation type="plasmid" evidence="5 7">
    <name>unnamed7</name>
</geneLocation>
<keyword evidence="4" id="KW-0614">Plasmid</keyword>
<feature type="domain" description="HTH tetR-type" evidence="3">
    <location>
        <begin position="12"/>
        <end position="72"/>
    </location>
</feature>
<reference evidence="5 7" key="2">
    <citation type="submission" date="2016-11" db="EMBL/GenBank/DDBJ databases">
        <title>Rhizobium leguminosarum bv. viciae strain Vaf12 isolated from Vavilovia formosa root nodules from Russia, Dagestan.</title>
        <authorList>
            <person name="Kimeklis A."/>
        </authorList>
    </citation>
    <scope>NUCLEOTIDE SEQUENCE [LARGE SCALE GENOMIC DNA]</scope>
    <source>
        <strain evidence="5 7">Vaf-108</strain>
        <plasmid evidence="7">Plasmid unnamed7</plasmid>
        <plasmid evidence="5">unnamed7</plasmid>
    </source>
</reference>
<organism evidence="4 6">
    <name type="scientific">Rhizobium leguminosarum</name>
    <dbReference type="NCBI Taxonomy" id="384"/>
    <lineage>
        <taxon>Bacteria</taxon>
        <taxon>Pseudomonadati</taxon>
        <taxon>Pseudomonadota</taxon>
        <taxon>Alphaproteobacteria</taxon>
        <taxon>Hyphomicrobiales</taxon>
        <taxon>Rhizobiaceae</taxon>
        <taxon>Rhizobium/Agrobacterium group</taxon>
        <taxon>Rhizobium</taxon>
    </lineage>
</organism>
<evidence type="ECO:0000313" key="5">
    <source>
        <dbReference type="EMBL" id="API57533.1"/>
    </source>
</evidence>
<name>A0A1B1CPF9_RHILE</name>
<dbReference type="OrthoDB" id="8478851at2"/>
<gene>
    <name evidence="4" type="ORF">BA011_36810</name>
    <name evidence="5" type="ORF">BMW22_40120</name>
</gene>
<proteinExistence type="predicted"/>
<geneLocation type="plasmid" evidence="4 6">
    <name>unnamed4</name>
</geneLocation>
<dbReference type="AlphaFoldDB" id="A0A1B1CPF9"/>
<dbReference type="SUPFAM" id="SSF46689">
    <property type="entry name" value="Homeodomain-like"/>
    <property type="match status" value="1"/>
</dbReference>
<feature type="DNA-binding region" description="H-T-H motif" evidence="2">
    <location>
        <begin position="35"/>
        <end position="54"/>
    </location>
</feature>
<evidence type="ECO:0000313" key="4">
    <source>
        <dbReference type="EMBL" id="ANP91653.1"/>
    </source>
</evidence>
<evidence type="ECO:0000313" key="6">
    <source>
        <dbReference type="Proteomes" id="UP000092691"/>
    </source>
</evidence>
<dbReference type="GO" id="GO:0003677">
    <property type="term" value="F:DNA binding"/>
    <property type="evidence" value="ECO:0007669"/>
    <property type="project" value="UniProtKB-UniRule"/>
</dbReference>
<keyword evidence="1 2" id="KW-0238">DNA-binding</keyword>
<dbReference type="PANTHER" id="PTHR43479:SF11">
    <property type="entry name" value="ACREF_ENVCD OPERON REPRESSOR-RELATED"/>
    <property type="match status" value="1"/>
</dbReference>
<dbReference type="Pfam" id="PF00440">
    <property type="entry name" value="TetR_N"/>
    <property type="match status" value="1"/>
</dbReference>
<dbReference type="Gene3D" id="1.10.357.10">
    <property type="entry name" value="Tetracycline Repressor, domain 2"/>
    <property type="match status" value="1"/>
</dbReference>
<evidence type="ECO:0000259" key="3">
    <source>
        <dbReference type="PROSITE" id="PS50977"/>
    </source>
</evidence>
<dbReference type="InterPro" id="IPR050624">
    <property type="entry name" value="HTH-type_Tx_Regulator"/>
</dbReference>
<protein>
    <recommendedName>
        <fullName evidence="3">HTH tetR-type domain-containing protein</fullName>
    </recommendedName>
</protein>
<dbReference type="RefSeq" id="WP_065284762.1">
    <property type="nucleotide sequence ID" value="NZ_CP016292.1"/>
</dbReference>
<reference evidence="4 6" key="1">
    <citation type="submission" date="2016-06" db="EMBL/GenBank/DDBJ databases">
        <title>Microsymbionts genomes from the relict species Vavilovia formosa.</title>
        <authorList>
            <person name="Chirak E."/>
            <person name="Kimeklis A."/>
            <person name="Andronov E."/>
        </authorList>
    </citation>
    <scope>NUCLEOTIDE SEQUENCE [LARGE SCALE GENOMIC DNA]</scope>
    <source>
        <strain evidence="4 6">Vaf10</strain>
        <plasmid evidence="6">Plasmid unnamed4</plasmid>
        <plasmid evidence="4">unnamed4</plasmid>
    </source>
</reference>
<evidence type="ECO:0000256" key="2">
    <source>
        <dbReference type="PROSITE-ProRule" id="PRU00335"/>
    </source>
</evidence>
<dbReference type="InterPro" id="IPR001647">
    <property type="entry name" value="HTH_TetR"/>
</dbReference>
<dbReference type="EMBL" id="CP016292">
    <property type="protein sequence ID" value="ANP91653.1"/>
    <property type="molecule type" value="Genomic_DNA"/>
</dbReference>
<dbReference type="Proteomes" id="UP000092691">
    <property type="component" value="Plasmid unnamed4"/>
</dbReference>
<evidence type="ECO:0000313" key="7">
    <source>
        <dbReference type="Proteomes" id="UP000183050"/>
    </source>
</evidence>
<dbReference type="InterPro" id="IPR009057">
    <property type="entry name" value="Homeodomain-like_sf"/>
</dbReference>
<sequence>MVQKTNDLSPAGEFSRQSIIREARLLFSSGYSSASIDRILLKLNLTKGSFYHHFEDKKALFKAVVAEVQQDVATNAELAGKGAESAEKELTAICRSFYSQLQRGDVMRIICRDAGSILTSEECGQIDEQYMGAVLGRAIRRAQQEKLLSEELSPDALIRIITGAIYQTLEWGWDDETGQRVADGEKLLLQMLHALMRR</sequence>
<dbReference type="Pfam" id="PF21351">
    <property type="entry name" value="TetR_C_41"/>
    <property type="match status" value="1"/>
</dbReference>
<dbReference type="Proteomes" id="UP000183050">
    <property type="component" value="Plasmid unnamed7"/>
</dbReference>